<protein>
    <recommendedName>
        <fullName evidence="2">chorismate mutase</fullName>
        <ecNumber evidence="2">5.4.99.5</ecNumber>
    </recommendedName>
</protein>
<keyword evidence="4" id="KW-0028">Amino-acid biosynthesis</keyword>
<dbReference type="GO" id="GO:0004106">
    <property type="term" value="F:chorismate mutase activity"/>
    <property type="evidence" value="ECO:0007669"/>
    <property type="project" value="UniProtKB-EC"/>
</dbReference>
<dbReference type="STRING" id="425265.A8PTC4"/>
<dbReference type="OrthoDB" id="191918at2759"/>
<accession>A8PTC4</accession>
<evidence type="ECO:0000313" key="7">
    <source>
        <dbReference type="EMBL" id="EDP45413.1"/>
    </source>
</evidence>
<dbReference type="FunCoup" id="A8PTC4">
    <property type="interactions" value="245"/>
</dbReference>
<dbReference type="InParanoid" id="A8PTC4"/>
<dbReference type="KEGG" id="mgl:MGL_0402"/>
<keyword evidence="8" id="KW-1185">Reference proteome</keyword>
<sequence>MADSINFHNATVEDILSLDNIRATLQRMEESIVFRLIERAQFGHNSCVYRDGAFPELVEKENWTGSWLAWSIKETEKWHAKLGRWLAPDEHAFTPIEQLPRPVLKPNDYPDILHPHHVNVTEEILAFYTQDIVPKITQQEGKPEDDRQYGSSVVCDIEALGAIARRIHFGMFVSESKFRSDPAAFVPHIRSRNIDALSGLITKPAVEEVLLARVRQKADVYGQNLDQTSTHHPGTERRKIQSEDIVLLYQKFIIPLTKKVEIDYLLERYVRVCVCVCVWRERSRGSDNEGLVG</sequence>
<evidence type="ECO:0000256" key="3">
    <source>
        <dbReference type="ARBA" id="ARBA00022490"/>
    </source>
</evidence>
<comment type="catalytic activity">
    <reaction evidence="6">
        <text>chorismate = prephenate</text>
        <dbReference type="Rhea" id="RHEA:13897"/>
        <dbReference type="ChEBI" id="CHEBI:29748"/>
        <dbReference type="ChEBI" id="CHEBI:29934"/>
        <dbReference type="EC" id="5.4.99.5"/>
    </reaction>
    <physiologicalReaction direction="left-to-right" evidence="6">
        <dbReference type="Rhea" id="RHEA:13898"/>
    </physiologicalReaction>
</comment>
<dbReference type="AlphaFoldDB" id="A8PTC4"/>
<dbReference type="Proteomes" id="UP000008837">
    <property type="component" value="Unassembled WGS sequence"/>
</dbReference>
<dbReference type="InterPro" id="IPR037039">
    <property type="entry name" value="CM_AroQ_sf_eucaryotic"/>
</dbReference>
<dbReference type="NCBIfam" id="TIGR01802">
    <property type="entry name" value="CM_pl-yst"/>
    <property type="match status" value="1"/>
</dbReference>
<evidence type="ECO:0000256" key="1">
    <source>
        <dbReference type="ARBA" id="ARBA00004496"/>
    </source>
</evidence>
<dbReference type="GO" id="GO:0009094">
    <property type="term" value="P:L-phenylalanine biosynthetic process"/>
    <property type="evidence" value="ECO:0007669"/>
    <property type="project" value="UniProtKB-KW"/>
</dbReference>
<proteinExistence type="predicted"/>
<keyword evidence="5" id="KW-0413">Isomerase</keyword>
<dbReference type="EMBL" id="AAYY01000001">
    <property type="protein sequence ID" value="EDP45413.1"/>
    <property type="molecule type" value="Genomic_DNA"/>
</dbReference>
<dbReference type="GO" id="GO:0046417">
    <property type="term" value="P:chorismate metabolic process"/>
    <property type="evidence" value="ECO:0007669"/>
    <property type="project" value="InterPro"/>
</dbReference>
<keyword evidence="4" id="KW-0057">Aromatic amino acid biosynthesis</keyword>
<evidence type="ECO:0000256" key="6">
    <source>
        <dbReference type="ARBA" id="ARBA00023979"/>
    </source>
</evidence>
<organism evidence="7 8">
    <name type="scientific">Malassezia globosa (strain ATCC MYA-4612 / CBS 7966)</name>
    <name type="common">Dandruff-associated fungus</name>
    <dbReference type="NCBI Taxonomy" id="425265"/>
    <lineage>
        <taxon>Eukaryota</taxon>
        <taxon>Fungi</taxon>
        <taxon>Dikarya</taxon>
        <taxon>Basidiomycota</taxon>
        <taxon>Ustilaginomycotina</taxon>
        <taxon>Malasseziomycetes</taxon>
        <taxon>Malasseziales</taxon>
        <taxon>Malasseziaceae</taxon>
        <taxon>Malassezia</taxon>
    </lineage>
</organism>
<dbReference type="Gene3D" id="1.10.590.10">
    <property type="entry name" value="Chorismate mutase, AroQ class superfamily, eukaryotic"/>
    <property type="match status" value="1"/>
</dbReference>
<evidence type="ECO:0000256" key="5">
    <source>
        <dbReference type="ARBA" id="ARBA00023235"/>
    </source>
</evidence>
<dbReference type="VEuPathDB" id="FungiDB:MGL_0402"/>
<name>A8PTC4_MALGO</name>
<dbReference type="OMA" id="ATCDVNC"/>
<gene>
    <name evidence="7" type="ORF">MGL_0402</name>
</gene>
<evidence type="ECO:0000313" key="8">
    <source>
        <dbReference type="Proteomes" id="UP000008837"/>
    </source>
</evidence>
<dbReference type="RefSeq" id="XP_001732627.1">
    <property type="nucleotide sequence ID" value="XM_001732575.1"/>
</dbReference>
<dbReference type="PROSITE" id="PS51169">
    <property type="entry name" value="CHORISMATE_MUT_3"/>
    <property type="match status" value="1"/>
</dbReference>
<comment type="caution">
    <text evidence="7">The sequence shown here is derived from an EMBL/GenBank/DDBJ whole genome shotgun (WGS) entry which is preliminary data.</text>
</comment>
<dbReference type="GO" id="GO:0005737">
    <property type="term" value="C:cytoplasm"/>
    <property type="evidence" value="ECO:0007669"/>
    <property type="project" value="UniProtKB-SubCell"/>
</dbReference>
<comment type="subcellular location">
    <subcellularLocation>
        <location evidence="1">Cytoplasm</location>
    </subcellularLocation>
</comment>
<dbReference type="InterPro" id="IPR036263">
    <property type="entry name" value="Chorismate_II_sf"/>
</dbReference>
<dbReference type="PANTHER" id="PTHR21145:SF12">
    <property type="entry name" value="CHORISMATE MUTASE"/>
    <property type="match status" value="1"/>
</dbReference>
<dbReference type="PANTHER" id="PTHR21145">
    <property type="entry name" value="CHORISMATE MUTASE"/>
    <property type="match status" value="1"/>
</dbReference>
<dbReference type="GeneID" id="5856933"/>
<dbReference type="UniPathway" id="UPA00120">
    <property type="reaction ID" value="UER00203"/>
</dbReference>
<evidence type="ECO:0000256" key="4">
    <source>
        <dbReference type="ARBA" id="ARBA00023222"/>
    </source>
</evidence>
<evidence type="ECO:0000256" key="2">
    <source>
        <dbReference type="ARBA" id="ARBA00012404"/>
    </source>
</evidence>
<reference evidence="7 8" key="1">
    <citation type="journal article" date="2007" name="Proc. Natl. Acad. Sci. U.S.A.">
        <title>Dandruff-associated Malassezia genomes reveal convergent and divergent virulence traits shared with plant and human fungal pathogens.</title>
        <authorList>
            <person name="Xu J."/>
            <person name="Saunders C.W."/>
            <person name="Hu P."/>
            <person name="Grant R.A."/>
            <person name="Boekhout T."/>
            <person name="Kuramae E.E."/>
            <person name="Kronstad J.W."/>
            <person name="Deangelis Y.M."/>
            <person name="Reeder N.L."/>
            <person name="Johnstone K.R."/>
            <person name="Leland M."/>
            <person name="Fieno A.M."/>
            <person name="Begley W.M."/>
            <person name="Sun Y."/>
            <person name="Lacey M.P."/>
            <person name="Chaudhary T."/>
            <person name="Keough T."/>
            <person name="Chu L."/>
            <person name="Sears R."/>
            <person name="Yuan B."/>
            <person name="Dawson T.L.Jr."/>
        </authorList>
    </citation>
    <scope>NUCLEOTIDE SEQUENCE [LARGE SCALE GENOMIC DNA]</scope>
    <source>
        <strain evidence="8">ATCC MYA-4612 / CBS 7966</strain>
    </source>
</reference>
<keyword evidence="4" id="KW-0584">Phenylalanine biosynthesis</keyword>
<dbReference type="EC" id="5.4.99.5" evidence="2"/>
<keyword evidence="3" id="KW-0963">Cytoplasm</keyword>
<dbReference type="SUPFAM" id="SSF48600">
    <property type="entry name" value="Chorismate mutase II"/>
    <property type="match status" value="1"/>
</dbReference>
<dbReference type="InterPro" id="IPR008238">
    <property type="entry name" value="Chorismate_mutase_AroQ_euk"/>
</dbReference>